<sequence>MGIIRDLSVDDISSPGGGIGFCILWHFLRSPQILLTGSVFPKYLSSMAGRG</sequence>
<reference evidence="2" key="1">
    <citation type="submission" date="2005-09" db="EMBL/GenBank/DDBJ databases">
        <authorList>
            <person name="Mural R.J."/>
            <person name="Li P.W."/>
            <person name="Adams M.D."/>
            <person name="Amanatides P.G."/>
            <person name="Baden-Tillson H."/>
            <person name="Barnstead M."/>
            <person name="Chin S.H."/>
            <person name="Dew I."/>
            <person name="Evans C.A."/>
            <person name="Ferriera S."/>
            <person name="Flanigan M."/>
            <person name="Fosler C."/>
            <person name="Glodek A."/>
            <person name="Gu Z."/>
            <person name="Holt R.A."/>
            <person name="Jennings D."/>
            <person name="Kraft C.L."/>
            <person name="Lu F."/>
            <person name="Nguyen T."/>
            <person name="Nusskern D.R."/>
            <person name="Pfannkoch C.M."/>
            <person name="Sitter C."/>
            <person name="Sutton G.G."/>
            <person name="Venter J.C."/>
            <person name="Wang Z."/>
            <person name="Woodage T."/>
            <person name="Zheng X.H."/>
            <person name="Zhong F."/>
        </authorList>
    </citation>
    <scope>NUCLEOTIDE SEQUENCE [LARGE SCALE GENOMIC DNA]</scope>
    <source>
        <strain>BN</strain>
        <strain evidence="2">Sprague-Dawley</strain>
    </source>
</reference>
<accession>A6IJV4</accession>
<organism evidence="1 2">
    <name type="scientific">Rattus norvegicus</name>
    <name type="common">Rat</name>
    <dbReference type="NCBI Taxonomy" id="10116"/>
    <lineage>
        <taxon>Eukaryota</taxon>
        <taxon>Metazoa</taxon>
        <taxon>Chordata</taxon>
        <taxon>Craniata</taxon>
        <taxon>Vertebrata</taxon>
        <taxon>Euteleostomi</taxon>
        <taxon>Mammalia</taxon>
        <taxon>Eutheria</taxon>
        <taxon>Euarchontoglires</taxon>
        <taxon>Glires</taxon>
        <taxon>Rodentia</taxon>
        <taxon>Myomorpha</taxon>
        <taxon>Muroidea</taxon>
        <taxon>Muridae</taxon>
        <taxon>Murinae</taxon>
        <taxon>Rattus</taxon>
    </lineage>
</organism>
<evidence type="ECO:0000313" key="1">
    <source>
        <dbReference type="EMBL" id="EDM00018.1"/>
    </source>
</evidence>
<evidence type="ECO:0000313" key="2">
    <source>
        <dbReference type="Proteomes" id="UP000234681"/>
    </source>
</evidence>
<protein>
    <submittedName>
        <fullName evidence="1">RCG35746</fullName>
    </submittedName>
</protein>
<dbReference type="Proteomes" id="UP000234681">
    <property type="component" value="Chromosome 14"/>
</dbReference>
<dbReference type="EMBL" id="CH473963">
    <property type="protein sequence ID" value="EDM00018.1"/>
    <property type="molecule type" value="Genomic_DNA"/>
</dbReference>
<dbReference type="AlphaFoldDB" id="A6IJV4"/>
<gene>
    <name evidence="1" type="ORF">rCG_35746</name>
</gene>
<proteinExistence type="predicted"/>
<name>A6IJV4_RAT</name>